<organism evidence="1 2">
    <name type="scientific">Favolaschia claudopus</name>
    <dbReference type="NCBI Taxonomy" id="2862362"/>
    <lineage>
        <taxon>Eukaryota</taxon>
        <taxon>Fungi</taxon>
        <taxon>Dikarya</taxon>
        <taxon>Basidiomycota</taxon>
        <taxon>Agaricomycotina</taxon>
        <taxon>Agaricomycetes</taxon>
        <taxon>Agaricomycetidae</taxon>
        <taxon>Agaricales</taxon>
        <taxon>Marasmiineae</taxon>
        <taxon>Mycenaceae</taxon>
        <taxon>Favolaschia</taxon>
    </lineage>
</organism>
<keyword evidence="2" id="KW-1185">Reference proteome</keyword>
<sequence length="127" mass="14584">MVLAQTILERILAHTSLKENLQFHEVVRFLDFTRRIWVEIVPPEENPPLELPANVAQLLAAVLNLEHATVQLMWVAFRDLAQEYITANHNDQSLDDAFRIHAHTFKIGNSQSLSFFPSAVLISLDRR</sequence>
<comment type="caution">
    <text evidence="1">The sequence shown here is derived from an EMBL/GenBank/DDBJ whole genome shotgun (WGS) entry which is preliminary data.</text>
</comment>
<name>A0AAW0DQW1_9AGAR</name>
<dbReference type="Proteomes" id="UP001362999">
    <property type="component" value="Unassembled WGS sequence"/>
</dbReference>
<protein>
    <submittedName>
        <fullName evidence="1">Uncharacterized protein</fullName>
    </submittedName>
</protein>
<accession>A0AAW0DQW1</accession>
<evidence type="ECO:0000313" key="2">
    <source>
        <dbReference type="Proteomes" id="UP001362999"/>
    </source>
</evidence>
<dbReference type="AlphaFoldDB" id="A0AAW0DQW1"/>
<dbReference type="EMBL" id="JAWWNJ010000006">
    <property type="protein sequence ID" value="KAK7053937.1"/>
    <property type="molecule type" value="Genomic_DNA"/>
</dbReference>
<reference evidence="1 2" key="1">
    <citation type="journal article" date="2024" name="J Genomics">
        <title>Draft genome sequencing and assembly of Favolaschia claudopus CIRM-BRFM 2984 isolated from oak limbs.</title>
        <authorList>
            <person name="Navarro D."/>
            <person name="Drula E."/>
            <person name="Chaduli D."/>
            <person name="Cazenave R."/>
            <person name="Ahrendt S."/>
            <person name="Wang J."/>
            <person name="Lipzen A."/>
            <person name="Daum C."/>
            <person name="Barry K."/>
            <person name="Grigoriev I.V."/>
            <person name="Favel A."/>
            <person name="Rosso M.N."/>
            <person name="Martin F."/>
        </authorList>
    </citation>
    <scope>NUCLEOTIDE SEQUENCE [LARGE SCALE GENOMIC DNA]</scope>
    <source>
        <strain evidence="1 2">CIRM-BRFM 2984</strain>
    </source>
</reference>
<gene>
    <name evidence="1" type="ORF">R3P38DRAFT_3577794</name>
</gene>
<evidence type="ECO:0000313" key="1">
    <source>
        <dbReference type="EMBL" id="KAK7053937.1"/>
    </source>
</evidence>
<proteinExistence type="predicted"/>